<accession>N8XCW1</accession>
<dbReference type="SUPFAM" id="SSF89796">
    <property type="entry name" value="CoA-transferase family III (CaiB/BaiF)"/>
    <property type="match status" value="1"/>
</dbReference>
<dbReference type="Proteomes" id="UP000013270">
    <property type="component" value="Unassembled WGS sequence"/>
</dbReference>
<dbReference type="HOGENOM" id="CLU_033975_5_0_6"/>
<evidence type="ECO:0000313" key="1">
    <source>
        <dbReference type="EMBL" id="ENV22151.1"/>
    </source>
</evidence>
<evidence type="ECO:0000313" key="2">
    <source>
        <dbReference type="Proteomes" id="UP000013270"/>
    </source>
</evidence>
<dbReference type="PANTHER" id="PTHR48228">
    <property type="entry name" value="SUCCINYL-COA--D-CITRAMALATE COA-TRANSFERASE"/>
    <property type="match status" value="1"/>
</dbReference>
<reference evidence="1 2" key="1">
    <citation type="submission" date="2013-02" db="EMBL/GenBank/DDBJ databases">
        <title>The Genome Sequence of Acinetobacter bereziniae NIPH 3.</title>
        <authorList>
            <consortium name="The Broad Institute Genome Sequencing Platform"/>
            <consortium name="The Broad Institute Genome Sequencing Center for Infectious Disease"/>
            <person name="Cerqueira G."/>
            <person name="Feldgarden M."/>
            <person name="Courvalin P."/>
            <person name="Perichon B."/>
            <person name="Grillot-Courvalin C."/>
            <person name="Clermont D."/>
            <person name="Rocha E."/>
            <person name="Yoon E.-J."/>
            <person name="Nemec A."/>
            <person name="Walker B."/>
            <person name="Young S.K."/>
            <person name="Zeng Q."/>
            <person name="Gargeya S."/>
            <person name="Fitzgerald M."/>
            <person name="Haas B."/>
            <person name="Abouelleil A."/>
            <person name="Alvarado L."/>
            <person name="Arachchi H.M."/>
            <person name="Berlin A.M."/>
            <person name="Chapman S.B."/>
            <person name="Dewar J."/>
            <person name="Goldberg J."/>
            <person name="Griggs A."/>
            <person name="Gujja S."/>
            <person name="Hansen M."/>
            <person name="Howarth C."/>
            <person name="Imamovic A."/>
            <person name="Larimer J."/>
            <person name="McCowan C."/>
            <person name="Murphy C."/>
            <person name="Neiman D."/>
            <person name="Pearson M."/>
            <person name="Priest M."/>
            <person name="Roberts A."/>
            <person name="Saif S."/>
            <person name="Shea T."/>
            <person name="Sisk P."/>
            <person name="Sykes S."/>
            <person name="Wortman J."/>
            <person name="Nusbaum C."/>
            <person name="Birren B."/>
        </authorList>
    </citation>
    <scope>NUCLEOTIDE SEQUENCE [LARGE SCALE GENOMIC DNA]</scope>
    <source>
        <strain evidence="1 2">NIPH 3</strain>
    </source>
</reference>
<sequence length="399" mass="43889">MAEHDIVLLILYFYYGCKINTILVKTIMTSALKGLKVLDFSTLLPGPFATLYLADLGAEVIHIESPTRPDLVRLFPPYANGQATSHSYLNRNKQSVTLDLKDPASIAQVKEKISEYDIVVEQFRPGVMQRLGLDYQTLSEINPRLIYCSITGYGQSGTYKDKAGHDINYIALSGIAGHCGRQDSGPPPMGIQIADVAGGSLHAVIGILAAVVERQNSGLGQYIDISMTDCVVGLNNMAAAASLAGGQHQQRELEQLNGGTFYDYYATADDRYLSIGSLEPQFMTGLATALELPILLEKGTSFDPEDRQMVKQAIREKIKTQTLATWNDLFSQLDVCVEPVLSLDEALDSKISKERGWVINVPLKANADQTEPQLACPIKFSRSQMRYQYIGQQLGEGNW</sequence>
<dbReference type="EMBL" id="APPK01000032">
    <property type="protein sequence ID" value="ENV22151.1"/>
    <property type="molecule type" value="Genomic_DNA"/>
</dbReference>
<comment type="caution">
    <text evidence="1">The sequence shown here is derived from an EMBL/GenBank/DDBJ whole genome shotgun (WGS) entry which is preliminary data.</text>
</comment>
<proteinExistence type="predicted"/>
<dbReference type="Gene3D" id="3.30.1540.10">
    <property type="entry name" value="formyl-coa transferase, domain 3"/>
    <property type="match status" value="1"/>
</dbReference>
<dbReference type="InterPro" id="IPR023606">
    <property type="entry name" value="CoA-Trfase_III_dom_1_sf"/>
</dbReference>
<dbReference type="InterPro" id="IPR044855">
    <property type="entry name" value="CoA-Trfase_III_dom3_sf"/>
</dbReference>
<dbReference type="InterPro" id="IPR003673">
    <property type="entry name" value="CoA-Trfase_fam_III"/>
</dbReference>
<dbReference type="PANTHER" id="PTHR48228:SF5">
    <property type="entry name" value="ALPHA-METHYLACYL-COA RACEMASE"/>
    <property type="match status" value="1"/>
</dbReference>
<dbReference type="PATRIC" id="fig|1217651.3.peg.1785"/>
<protein>
    <submittedName>
        <fullName evidence="1">Uncharacterized protein</fullName>
    </submittedName>
</protein>
<dbReference type="InterPro" id="IPR050509">
    <property type="entry name" value="CoA-transferase_III"/>
</dbReference>
<name>N8XCW1_ACIBZ</name>
<dbReference type="AlphaFoldDB" id="N8XCW1"/>
<dbReference type="Pfam" id="PF02515">
    <property type="entry name" value="CoA_transf_3"/>
    <property type="match status" value="1"/>
</dbReference>
<dbReference type="Gene3D" id="3.40.50.10540">
    <property type="entry name" value="Crotonobetainyl-coa:carnitine coa-transferase, domain 1"/>
    <property type="match status" value="1"/>
</dbReference>
<organism evidence="1 2">
    <name type="scientific">Acinetobacter bereziniae NIPH 3</name>
    <dbReference type="NCBI Taxonomy" id="1217651"/>
    <lineage>
        <taxon>Bacteria</taxon>
        <taxon>Pseudomonadati</taxon>
        <taxon>Pseudomonadota</taxon>
        <taxon>Gammaproteobacteria</taxon>
        <taxon>Moraxellales</taxon>
        <taxon>Moraxellaceae</taxon>
        <taxon>Acinetobacter</taxon>
    </lineage>
</organism>
<dbReference type="GO" id="GO:0003824">
    <property type="term" value="F:catalytic activity"/>
    <property type="evidence" value="ECO:0007669"/>
    <property type="project" value="InterPro"/>
</dbReference>
<gene>
    <name evidence="1" type="ORF">F963_01817</name>
</gene>